<organism evidence="2 3">
    <name type="scientific">Malus baccata</name>
    <name type="common">Siberian crab apple</name>
    <name type="synonym">Pyrus baccata</name>
    <dbReference type="NCBI Taxonomy" id="106549"/>
    <lineage>
        <taxon>Eukaryota</taxon>
        <taxon>Viridiplantae</taxon>
        <taxon>Streptophyta</taxon>
        <taxon>Embryophyta</taxon>
        <taxon>Tracheophyta</taxon>
        <taxon>Spermatophyta</taxon>
        <taxon>Magnoliopsida</taxon>
        <taxon>eudicotyledons</taxon>
        <taxon>Gunneridae</taxon>
        <taxon>Pentapetalae</taxon>
        <taxon>rosids</taxon>
        <taxon>fabids</taxon>
        <taxon>Rosales</taxon>
        <taxon>Rosaceae</taxon>
        <taxon>Amygdaloideae</taxon>
        <taxon>Maleae</taxon>
        <taxon>Malus</taxon>
    </lineage>
</organism>
<keyword evidence="3" id="KW-1185">Reference proteome</keyword>
<dbReference type="AlphaFoldDB" id="A0A540MKL6"/>
<evidence type="ECO:0000313" key="3">
    <source>
        <dbReference type="Proteomes" id="UP000315295"/>
    </source>
</evidence>
<gene>
    <name evidence="2" type="ORF">C1H46_015641</name>
</gene>
<protein>
    <submittedName>
        <fullName evidence="2">Uncharacterized protein</fullName>
    </submittedName>
</protein>
<proteinExistence type="predicted"/>
<name>A0A540MKL6_MALBA</name>
<accession>A0A540MKL6</accession>
<dbReference type="Proteomes" id="UP000315295">
    <property type="component" value="Unassembled WGS sequence"/>
</dbReference>
<feature type="region of interest" description="Disordered" evidence="1">
    <location>
        <begin position="1"/>
        <end position="20"/>
    </location>
</feature>
<comment type="caution">
    <text evidence="2">The sequence shown here is derived from an EMBL/GenBank/DDBJ whole genome shotgun (WGS) entry which is preliminary data.</text>
</comment>
<reference evidence="2 3" key="1">
    <citation type="journal article" date="2019" name="G3 (Bethesda)">
        <title>Sequencing of a Wild Apple (Malus baccata) Genome Unravels the Differences Between Cultivated and Wild Apple Species Regarding Disease Resistance and Cold Tolerance.</title>
        <authorList>
            <person name="Chen X."/>
        </authorList>
    </citation>
    <scope>NUCLEOTIDE SEQUENCE [LARGE SCALE GENOMIC DNA]</scope>
    <source>
        <strain evidence="3">cv. Shandingzi</strain>
        <tissue evidence="2">Leaves</tissue>
    </source>
</reference>
<dbReference type="EMBL" id="VIEB01000248">
    <property type="protein sequence ID" value="TQD98732.1"/>
    <property type="molecule type" value="Genomic_DNA"/>
</dbReference>
<evidence type="ECO:0000256" key="1">
    <source>
        <dbReference type="SAM" id="MobiDB-lite"/>
    </source>
</evidence>
<evidence type="ECO:0000313" key="2">
    <source>
        <dbReference type="EMBL" id="TQD98732.1"/>
    </source>
</evidence>
<sequence>MAILHPPPSNPNPPPRAISPDLPFPPRRLCHRAEIRAETKSCVWGAWVCSCVMFSRYADAAEFEVFHESVKRRDLSIQSTDTALANALNGSYLDSNDIGISKPALCTIPGAVEGRKVSIKIQIPATRDAAQLIANIASDLGLIYVFLPYFSY</sequence>